<comment type="similarity">
    <text evidence="2">Belongs to the cation diffusion facilitator (CDF) transporter (TC 2.A.4) family. SLC30A subfamily.</text>
</comment>
<name>A0A399JCM6_9MICC</name>
<proteinExistence type="inferred from homology"/>
<evidence type="ECO:0000256" key="1">
    <source>
        <dbReference type="ARBA" id="ARBA00004141"/>
    </source>
</evidence>
<keyword evidence="13" id="KW-1185">Reference proteome</keyword>
<protein>
    <submittedName>
        <fullName evidence="12">Cation transporter</fullName>
    </submittedName>
</protein>
<organism evidence="12 13">
    <name type="scientific">Galactobacter valiniphilus</name>
    <dbReference type="NCBI Taxonomy" id="2676122"/>
    <lineage>
        <taxon>Bacteria</taxon>
        <taxon>Bacillati</taxon>
        <taxon>Actinomycetota</taxon>
        <taxon>Actinomycetes</taxon>
        <taxon>Micrococcales</taxon>
        <taxon>Micrococcaceae</taxon>
        <taxon>Galactobacter</taxon>
    </lineage>
</organism>
<dbReference type="InterPro" id="IPR027470">
    <property type="entry name" value="Cation_efflux_CTD"/>
</dbReference>
<evidence type="ECO:0000256" key="5">
    <source>
        <dbReference type="ARBA" id="ARBA00022989"/>
    </source>
</evidence>
<keyword evidence="7 9" id="KW-0472">Membrane</keyword>
<keyword evidence="6" id="KW-0406">Ion transport</keyword>
<evidence type="ECO:0000256" key="6">
    <source>
        <dbReference type="ARBA" id="ARBA00023065"/>
    </source>
</evidence>
<feature type="domain" description="Cation efflux protein cytoplasmic" evidence="11">
    <location>
        <begin position="236"/>
        <end position="316"/>
    </location>
</feature>
<dbReference type="SUPFAM" id="SSF160240">
    <property type="entry name" value="Cation efflux protein cytoplasmic domain-like"/>
    <property type="match status" value="1"/>
</dbReference>
<evidence type="ECO:0000256" key="4">
    <source>
        <dbReference type="ARBA" id="ARBA00022692"/>
    </source>
</evidence>
<dbReference type="InterPro" id="IPR002524">
    <property type="entry name" value="Cation_efflux"/>
</dbReference>
<keyword evidence="3" id="KW-0813">Transport</keyword>
<dbReference type="PANTHER" id="PTHR11562:SF17">
    <property type="entry name" value="RE54080P-RELATED"/>
    <property type="match status" value="1"/>
</dbReference>
<comment type="subcellular location">
    <subcellularLocation>
        <location evidence="1">Membrane</location>
        <topology evidence="1">Multi-pass membrane protein</topology>
    </subcellularLocation>
</comment>
<keyword evidence="4 9" id="KW-0812">Transmembrane</keyword>
<sequence length="328" mass="34922">MRCRAREDRPPVRRPGRTGALQVGHDHDHAHAAAGLNRRRLLIAFALTAGILVVEVVGAILTGSLALLVDAAHMLTDVLGLGLALTAGHLVRRPATGRYTWGFERAEIISAVTQAAILLGVGVFALIEGVRRLGEPAEIPGGALLFFGVVGLAANLASMLVLRGGQHDNLNMKAAFLEVLNDALGSVAVIASAVVLLTLGWPWVDTVAGLIIAALILPRSLRILRQAIRVLMEAAPEGIEAGELREHLEEVPRVLAVHDLHVSRLSSTTAVLTAHVVVEEAAFTDGGAIEILERLRTCASEHFEVCFDHATFQLEPPGEREAEGELHA</sequence>
<dbReference type="EMBL" id="QQXK01000004">
    <property type="protein sequence ID" value="RII43305.1"/>
    <property type="molecule type" value="Genomic_DNA"/>
</dbReference>
<dbReference type="SUPFAM" id="SSF161111">
    <property type="entry name" value="Cation efflux protein transmembrane domain-like"/>
    <property type="match status" value="1"/>
</dbReference>
<dbReference type="InterPro" id="IPR027469">
    <property type="entry name" value="Cation_efflux_TMD_sf"/>
</dbReference>
<dbReference type="AlphaFoldDB" id="A0A399JCM6"/>
<reference evidence="12 13" key="1">
    <citation type="submission" date="2018-07" db="EMBL/GenBank/DDBJ databases">
        <title>Arthrobacter sp. nov., isolated from raw cow's milk with high bacterial count.</title>
        <authorList>
            <person name="Hahne J."/>
            <person name="Isele D."/>
            <person name="Lipski A."/>
        </authorList>
    </citation>
    <scope>NUCLEOTIDE SEQUENCE [LARGE SCALE GENOMIC DNA]</scope>
    <source>
        <strain evidence="12 13">JZ R-35</strain>
    </source>
</reference>
<keyword evidence="5 9" id="KW-1133">Transmembrane helix</keyword>
<dbReference type="InterPro" id="IPR036837">
    <property type="entry name" value="Cation_efflux_CTD_sf"/>
</dbReference>
<dbReference type="Pfam" id="PF16916">
    <property type="entry name" value="ZT_dimer"/>
    <property type="match status" value="1"/>
</dbReference>
<evidence type="ECO:0000259" key="10">
    <source>
        <dbReference type="Pfam" id="PF01545"/>
    </source>
</evidence>
<comment type="caution">
    <text evidence="12">The sequence shown here is derived from an EMBL/GenBank/DDBJ whole genome shotgun (WGS) entry which is preliminary data.</text>
</comment>
<evidence type="ECO:0000313" key="13">
    <source>
        <dbReference type="Proteomes" id="UP000265419"/>
    </source>
</evidence>
<feature type="transmembrane region" description="Helical" evidence="9">
    <location>
        <begin position="41"/>
        <end position="61"/>
    </location>
</feature>
<feature type="transmembrane region" description="Helical" evidence="9">
    <location>
        <begin position="139"/>
        <end position="162"/>
    </location>
</feature>
<feature type="transmembrane region" description="Helical" evidence="9">
    <location>
        <begin position="108"/>
        <end position="127"/>
    </location>
</feature>
<dbReference type="GO" id="GO:0005886">
    <property type="term" value="C:plasma membrane"/>
    <property type="evidence" value="ECO:0007669"/>
    <property type="project" value="TreeGrafter"/>
</dbReference>
<accession>A0A399JCM6</accession>
<dbReference type="Pfam" id="PF01545">
    <property type="entry name" value="Cation_efflux"/>
    <property type="match status" value="1"/>
</dbReference>
<dbReference type="Gene3D" id="1.20.1510.10">
    <property type="entry name" value="Cation efflux protein transmembrane domain"/>
    <property type="match status" value="1"/>
</dbReference>
<feature type="transmembrane region" description="Helical" evidence="9">
    <location>
        <begin position="67"/>
        <end position="87"/>
    </location>
</feature>
<feature type="domain" description="Cation efflux protein transmembrane" evidence="10">
    <location>
        <begin position="41"/>
        <end position="232"/>
    </location>
</feature>
<feature type="transmembrane region" description="Helical" evidence="9">
    <location>
        <begin position="183"/>
        <end position="201"/>
    </location>
</feature>
<dbReference type="Proteomes" id="UP000265419">
    <property type="component" value="Unassembled WGS sequence"/>
</dbReference>
<evidence type="ECO:0000256" key="8">
    <source>
        <dbReference type="SAM" id="MobiDB-lite"/>
    </source>
</evidence>
<dbReference type="PANTHER" id="PTHR11562">
    <property type="entry name" value="CATION EFFLUX PROTEIN/ ZINC TRANSPORTER"/>
    <property type="match status" value="1"/>
</dbReference>
<dbReference type="InterPro" id="IPR058533">
    <property type="entry name" value="Cation_efflux_TM"/>
</dbReference>
<evidence type="ECO:0000256" key="7">
    <source>
        <dbReference type="ARBA" id="ARBA00023136"/>
    </source>
</evidence>
<feature type="compositionally biased region" description="Basic and acidic residues" evidence="8">
    <location>
        <begin position="1"/>
        <end position="11"/>
    </location>
</feature>
<evidence type="ECO:0000313" key="12">
    <source>
        <dbReference type="EMBL" id="RII43305.1"/>
    </source>
</evidence>
<evidence type="ECO:0000256" key="9">
    <source>
        <dbReference type="SAM" id="Phobius"/>
    </source>
</evidence>
<evidence type="ECO:0000259" key="11">
    <source>
        <dbReference type="Pfam" id="PF16916"/>
    </source>
</evidence>
<evidence type="ECO:0000256" key="3">
    <source>
        <dbReference type="ARBA" id="ARBA00022448"/>
    </source>
</evidence>
<feature type="transmembrane region" description="Helical" evidence="9">
    <location>
        <begin position="207"/>
        <end position="224"/>
    </location>
</feature>
<dbReference type="GO" id="GO:0005385">
    <property type="term" value="F:zinc ion transmembrane transporter activity"/>
    <property type="evidence" value="ECO:0007669"/>
    <property type="project" value="TreeGrafter"/>
</dbReference>
<dbReference type="InterPro" id="IPR050681">
    <property type="entry name" value="CDF/SLC30A"/>
</dbReference>
<gene>
    <name evidence="12" type="ORF">DWB68_03120</name>
</gene>
<dbReference type="NCBIfam" id="TIGR01297">
    <property type="entry name" value="CDF"/>
    <property type="match status" value="1"/>
</dbReference>
<feature type="region of interest" description="Disordered" evidence="8">
    <location>
        <begin position="1"/>
        <end position="25"/>
    </location>
</feature>
<evidence type="ECO:0000256" key="2">
    <source>
        <dbReference type="ARBA" id="ARBA00008873"/>
    </source>
</evidence>